<name>A0ABP0L7N9_9DINO</name>
<comment type="caution">
    <text evidence="3">The sequence shown here is derived from an EMBL/GenBank/DDBJ whole genome shotgun (WGS) entry which is preliminary data.</text>
</comment>
<keyword evidence="1" id="KW-0175">Coiled coil</keyword>
<dbReference type="Proteomes" id="UP001642484">
    <property type="component" value="Unassembled WGS sequence"/>
</dbReference>
<evidence type="ECO:0000256" key="1">
    <source>
        <dbReference type="SAM" id="Coils"/>
    </source>
</evidence>
<dbReference type="SUPFAM" id="SSF48371">
    <property type="entry name" value="ARM repeat"/>
    <property type="match status" value="2"/>
</dbReference>
<reference evidence="3 4" key="1">
    <citation type="submission" date="2024-02" db="EMBL/GenBank/DDBJ databases">
        <authorList>
            <person name="Chen Y."/>
            <person name="Shah S."/>
            <person name="Dougan E. K."/>
            <person name="Thang M."/>
            <person name="Chan C."/>
        </authorList>
    </citation>
    <scope>NUCLEOTIDE SEQUENCE [LARGE SCALE GENOMIC DNA]</scope>
</reference>
<feature type="region of interest" description="Disordered" evidence="2">
    <location>
        <begin position="4991"/>
        <end position="5100"/>
    </location>
</feature>
<evidence type="ECO:0000313" key="3">
    <source>
        <dbReference type="EMBL" id="CAK9035130.1"/>
    </source>
</evidence>
<feature type="compositionally biased region" description="Low complexity" evidence="2">
    <location>
        <begin position="5004"/>
        <end position="5034"/>
    </location>
</feature>
<dbReference type="InterPro" id="IPR013320">
    <property type="entry name" value="ConA-like_dom_sf"/>
</dbReference>
<sequence>MSRSRRTVVPIDKAILEALSKVEDVDGLSEKEICENLEVMYDILQACDPKQVTKYFTQDHPILFDAILTLARIDLLPLDVNVLSVLEFVNEYGFLKLTLDPHDTVKVSNERLQVTSFDFASVTLPELPFGASRELTLAFYFTVDDFGSDESDEKRFGFQFNSLRVYFSPEQDDAGIDMFRKIYLDWGKESQEPQCFQMNFSFLEGERVRCILNLSQDGISCLQVCKVGAFAHSVYVMPLALTLTDFCHPTRTTIAQLSIFIEAPRCKKLFSLESIALLQGTYAALDQEVDICWPKLQKVCFRLIDLMSPFMRRTRHKDSHLDLRARVIAAVLHLLLALSESGVRTYSQDSITSILKHIDRIVLRTQDISKVVPSLRYFIDLLEYYVGLENTNVFEEEKAWLVQLIGHCCADDEHLCAELLRYKEGSLLISLSRMLMDDSKIAWKEVLVLREMPNHDPRHIHPILMMQRSALFALSCLMQPQQIADLVMRAIDCKLERRSIGTLDKETITNFFADQESRKTYTMSFVIVMRTNQCRRSDEPDFQPLVLGAETNLPSVYINLQDFRLWIQVSTVSEKHETFVCQQGLDSLPPGQIVVTIVVNGSSIQAYLNEQAQLPNSKKLSDDPKTLQHGSIFSGKMQQLMPKGEDGKFPVFDGVLTLLRASQHPAAPHEVDNSIRAAQKEAKHILTRKKERNEGVADSVFNVTEVSSVLLQFIRHQFHDDPATRREKRRLGELDLVDPTTTLWILCNCGLCAQLLPESHPKFVGLLKTPLQRAIFLAALVADNFEKTEVHELQVGFPPDYTTEAIARPKPPDHSVLIAAAVFINHLLQSPRGRTVMSEDTSALLVVRLIPLSGVQLDLSGYVQKSFRTLTPKICALMLQARQDSATTSLALDALFKKSVSEEGMIFKEDLQHLLLSQGLTALMNIMHGSAISQKKSNTRLQSLQIDVMHTNEAMRAAEQAKAHDMESILAMHRRHLENCQNEMSKIKTEMEDLEHLSAICQKLQRQLFLQLHHIMDEIIQGLPLRPADLRLLTQMVNIASGVPYTSFYRSSELYAQKMLETELSEGMPWEVWLEYSYPGASNFSVAEVMKLFPLRPRMRGPRSTVLLNVMEEANLRDERSILAPKLRNGASSSTEHVFVHIVGSSEKLQADVEVRLLPDFDPSLRLAQEHLAFEGRIIEFVMAVLKNNELPRDAYANACVLLASQANDMRAASCIPHLATLLATCCRDPWVLRVICGEVLQSILYPDKHLAPILYLAGTAASTPLETRLSVLQVCSYVVHPSMTPEEGFLQFLENVYRQRIELPRDDELLRPSLGEEHKRASAVTSLMSSLHKQLPRSFQIAFFNLAEAILARDAGECADLINENQWNDGAVVFAEQTPGKFAFWREFYWFLMYGHPDVQDAAVRLLLILFWQQSVNLISLICSTQDSGQLSGEYWLVVPLMRLLGHKNDDVVKDILTLFTPLAQSQSENDDDDLDEASEDKLLRLAKTMISEANRSEILKKAMVQVSPRFIVRAMDWPCDVRDFVLQIVLTRSVMQELIVSPELNTEFWDVIIHLLRECGLAGQAWVSTTLKELARIAEKVVASSSDLRMVRSICSPKVIAPLVSHIAAGTVLSDSDVAKEMSHALAEVPDSLLALLVLLPEKEQIKLLYGTLKDLLNIDIQEVDERFQPGHNKRTNDAVKTWVGRCILIFLSAALLSDVERQYPTDCPAEETSDGSMITHPLPIMVPGAQQINITCVKKKAMTVDILVSKDSAEASMDPKRADVVIPTKTLPYSVQISFETEFAVITPGKAWCCFDKSMSRGENREEFKMRIEPQFMFGTVKREAVDDFFATGHFKRLLDTLLPSPPDDPNSVRGVPLGVIQSINWVFSVLAFELESSLKGLRHAPLKSLNPEFCPILQMLRVVRTVVYRVVAARPHEEDYEALQVQMAAAENTIYVFSRVPAFKEAILGGPKWTNLPLLLDMMKSRLEPKWVSTMAKVLAAIINRKPESIKSPFEALLIYLDLAMSQRSGDVDAKADAVDSRVLTPVVTVYADLLEAGWTPTYTEMDRRPKHGVPSLRDERNAAAKSSDLCRFALLLACIRSIRVLGARLARRQPLLHLTRFANICMLPPDPKTQKPYQGLPPQGLSLALPRKSFHMPPFAYSMWLFLQDDVVRSESGIRIFHVMSHATPASTVPQVQLYVLPSESRELGQCRLEVCLSEMKFAPKEGKGFIRRHSWAHVALMLGRRKIILFLNGEEIMEKETEGMQQFSHLSGPQLGSCYLGVPPPDLVPYHPMHWFFPGYIFDLAYHDEGLTASQVQTLHTGGRPALPENVSLFETEEDTESCCIFPYMHFKPTPLSWLVTSDVWERLEGPILGLLASKDHLTKDDEADESFQLEAIQTLRRAASNLLAACFDVDELSSVRLRQWAVNFAQVKLQAPPVIKLHLNDESFAFEFKLRFRQYSNLEEGAKLQTIMANVNEKRTGGASDARDQFRICLESLSSTTADPEKDGMYTGEDSKNCWFLTFIYFQNVTRLKLPPQRGRDGWLHCTIGYVDGKTELAASWDGAKPRIVVESYTKDMFRTEAYLGCEVQVNGNVKKICNQLLCDLAYVRVWDNYEPADKLNEEFADAGAPNAMLVAGNQAVFVCLLPIIHEAHGYILDAVPMSTDTGPTANIHNTQKSGPNTQVFPTVRARYDTLRQWPGALFCSQDYVPMYTAPRAISDGLVQQDGLLPHSCAVLRAHGSPSLALPVGTGNWPCTQSCVPERGAYQLQWLMHHPSSVNGRIKREQCAIGLEVVLTDKEDTLEVYRINCSSLEVFVDSRMVQQTPDKRLENLEEVRAAAKVSLSRRGCILRMQLLFVESALWVSVFFNDMLVDSCCLILPTSISAIVPFVHMGSSGHVFQSLPSLFATVACEHLKFQLPGKKERFTVRSVPQISWPSFEQGVTPPAVSTSNSIYAAYCNFRDFEAEVLPHRSNDLVLQRINLPLADPRADKTRALLEAILEGVLEKDSEIRFPDDMPLLCAMCSSEQIWRFVARKRKDSELYKAIVSLLGSRASFAGLAETTRRRRCALQAIGTLLQLPHTYEALFEMGILQLMATEISEDLAGLKDNFSDASGLTIRLQTRVLRFEGWKNRLRAAQNAYALASSTAHLLSPIEAPSFIEQFSKAREAIGTESQERQEVTNVLQELEDAIATDLSKFTEALQTFASGANSKSQSLISSQPSGADHSRTILGVLNTLCHMLGHDEYPTRSAESEHQAHRLKMHASSNIYECHVPDTSSNVITFDNLPIGNGSVEILEEGHRRGLWSRLTEDPASFKVLVHSDTFQWRFKYESEEVMNAVHDEDAADRVNHGYRFVVRPVWDTDDRDTIMARRAAVLDKPGFVELLTTLHSQSKGLGPSGASVQAEVDVKIVMLLSFLAQRGSEAPHPAIIADSKVERVIFQVMFQLLQKRPSIEEQAGVGGQRRSPLDRTHIAVARFYHGISSSEEGRQHFANHQDAIMRIVDIANNNTQGAIKPDCAPPSHEALCYDGNYIIRCLTNFSNKPSKWALTKSLNLLRPKQHTGWMCEFARGEVVWSLSLHIFLMDEHRGDMPGMIFYKGTSFSEVQLAVGVSHAVAVATESRVIPGCHPIVIQYTHDGRLKRLVIPNKFLEIYRWAHLVVAVESGGLTVIMNGEIIFTHTLPCELMVNFQAGHQDTFLGAPPWEYGRATTVSAWVFHLMLIAGTALEPQEARKTKRQDEQKAWIDNGTDMKHFDYSRLGQPGIDDLPDPVHLPGVPVQIFDPRLKVASEEGIEVLCDLLEDPLESQKQAAGQALRNLADPAVVTNMKRVVSVLLRESEEDGKSKMQNVYKVMLEAREAATFEAVAELATNLLTWVPPPGESGIDKIARLELIKHIVKQHPDAAVTEARAPIVVHQLLMLIHFPENVKCLADPSVQAMNTFFRFLTLGFTTVTRTQDLLIKLLAGPLPEVRQQWAEEICQGEKFQRFMQQLIRRKDDRRISSQYRVLLNFVLQQCNQRRLMGTLCAIRDDDLSNDELFLVSKVLYSCLSTVPTFVSTKAIQAPKPLKKARASDGLGQIMKLRVPGAPSMIVRAIPQVGRQIGEDAKSVLGQTAMIEWNEEPTIVDPNEIIIWLAKTESSLQQPIHKREGSCKMILAHTRPLRMELAESEAPKAQDSAYFKDRYRNATTEPVDVFQLDFHDTIYYQLQFMSGKQLDAYLEKDDIEMVADEPPRVVLQGLTEGMVSQDTSEDKCKVNTSYAFEKTAGRSESIIEYILRLVEGIESRLKRELESDKDKTAKADEDAEHDSEKSEVLAKEDPTGILEFMNRLLKWTRIAKATSRNLDALGDGQVAAGGQDIDAAATKNDEDRTNVIASMSYIRLNDQLRPIQRILALAVLAVASKQPHKLTESINRILNLVDSLDPTVAQSMCDSMLQLLSIPRNIAKFSRANVEKVLSSMTQAFFSPEKAEASLLSFSNILTKWLKPDAKDIAESKDFASSRIITPLLAILQKPETSQEQRAFIFNVIRQGMRYEIISAVSFTSASSSSTSSSGRSKSKGAQQLLQVLRPLERSVDRLSSLENYHELFRDLSVAFSSASVLKKVCLVTTTKAHAMLILEDVVPKLMRVIGEIKDFLPRFKDATTFQLDIPSICIDSQTRKVISNKYNLLPYVFNARLFRELCGAISNVGQCLSNLQSDLLENTNCVPILQLLAYDLGDGLRDLYNMLKDVDVDIGTTNMSLLENVDTDMTFLIDAMAHIVHVCNRKMHARVVEVMYTLLHSRGPQMPRLECKKQDVLKATQDYRIVSHILENKDEGGQRGQSQTVFLESRSERAFTFSLWAKTDKDVKVDLRISFDCFSTSMSQAELAKAVKNGEDKLPIEASLKLLRRQGDMAFHVRYSEERSTDDYKYRRMRIWDWRDKNDQTIKNILNHKGWAYFAFTLNISEQKIRGEMKKSQDPTTRLQMKFHDTKATADLRILCCIRQSKPLQTIRLEMTKADEQYDVVQELGDDEYSQSNVNRSDVGQTGVTTTGLTSQSSAMQSAMQMPSMKSSALTSEDGDVSHVGKGASASQFMGRSEGKSSFFSSGSNANLESRSEFEKKEGKDGKDGKDSKANPFDDPLHAFEKTQLENFMAVLLPFEVHEGAVHGLLQIAPSDYSPEQRAQVMSSITMPDVFLQHNLIPLLVPMCSGHASEQLTRWACNTLYLMLMAFARPVPAGLTEEVEALKAHRNFDGLLQRFLHTCQLGNPSDNLGGVRVLMDVFWKLFTRRRRFIPAAEYFQSLDDANIKADNYYHVPFLASVVHVLTVLCIGRENRAVRVTQDFIAKELMVTNEAAASRRRPEPENHENYWATHAITTQSSGMAEKTPAASKRKTLQQLFQEKDRFVLLSIGTSVFFDPHDPDLESSEGVKFPRVLWNQERVQPPRYAGGQHSDDVTQRVGDKVSLERFLYFALINLLAHLCADRHTLNAKLLSRYIPDPITRSQLVQQETLMNAGLRFVPPGELLQNALTDPNVEPRDLGDISDLAGLSAHTALLLYAYLGQPPFSDEERRSTVIQSVYLDGRRADDDDTVYDDAGSNLTLSSKPLQDLCHMCSWQLASLADLCDNMCSFNNKPMPKPPQGFTDEMSALISALSKMLSKLIGLGYFERFRMDAFANSSTTKESANIYKIDHLVSIFTLMHKLQRTHRSVTTPLFLAGLTDVCKVINQCCALSVNENILQFMTGFLEFIPPTVRSKVGASIRLPIREKAPAKSITAFEMEECESIERILADLGKLSLPWEAEHVGVSEAARNLAEFVTVLLDFVSLPDAKLAIQAVKLLARLCRRRKDFLEANLNG</sequence>
<evidence type="ECO:0000256" key="2">
    <source>
        <dbReference type="SAM" id="MobiDB-lite"/>
    </source>
</evidence>
<feature type="compositionally biased region" description="Basic and acidic residues" evidence="2">
    <location>
        <begin position="5075"/>
        <end position="5094"/>
    </location>
</feature>
<dbReference type="InterPro" id="IPR016024">
    <property type="entry name" value="ARM-type_fold"/>
</dbReference>
<feature type="region of interest" description="Disordered" evidence="2">
    <location>
        <begin position="4272"/>
        <end position="4298"/>
    </location>
</feature>
<accession>A0ABP0L7N9</accession>
<feature type="coiled-coil region" evidence="1">
    <location>
        <begin position="941"/>
        <end position="1007"/>
    </location>
</feature>
<proteinExistence type="predicted"/>
<dbReference type="EMBL" id="CAXAMN010011381">
    <property type="protein sequence ID" value="CAK9035130.1"/>
    <property type="molecule type" value="Genomic_DNA"/>
</dbReference>
<organism evidence="3 4">
    <name type="scientific">Durusdinium trenchii</name>
    <dbReference type="NCBI Taxonomy" id="1381693"/>
    <lineage>
        <taxon>Eukaryota</taxon>
        <taxon>Sar</taxon>
        <taxon>Alveolata</taxon>
        <taxon>Dinophyceae</taxon>
        <taxon>Suessiales</taxon>
        <taxon>Symbiodiniaceae</taxon>
        <taxon>Durusdinium</taxon>
    </lineage>
</organism>
<gene>
    <name evidence="3" type="ORF">CCMP2556_LOCUS19785</name>
</gene>
<evidence type="ECO:0000313" key="4">
    <source>
        <dbReference type="Proteomes" id="UP001642484"/>
    </source>
</evidence>
<dbReference type="SUPFAM" id="SSF49899">
    <property type="entry name" value="Concanavalin A-like lectins/glucanases"/>
    <property type="match status" value="1"/>
</dbReference>
<keyword evidence="4" id="KW-1185">Reference proteome</keyword>
<protein>
    <submittedName>
        <fullName evidence="3">Uncharacterized protein</fullName>
    </submittedName>
</protein>